<accession>X0T237</accession>
<sequence length="165" mass="18008">MEQLLEGRVTAMVLETRVLLDGLAFGEGPRWHDGRLWFSDMHAYQVMTLDLSGRTEIIIGVPGQPSGLGWLPDGRLLVVSMTDRRLLRLEPGGLVEAADLSKLASYHCNDMVVDRQGRAYIGHFGFDSSSQPFAPAEVILVTPDGSARVVAEQMAFPNGSVITPD</sequence>
<gene>
    <name evidence="3" type="ORF">S01H1_22252</name>
</gene>
<name>X0T237_9ZZZZ</name>
<dbReference type="InterPro" id="IPR011042">
    <property type="entry name" value="6-blade_b-propeller_TolB-like"/>
</dbReference>
<organism evidence="3">
    <name type="scientific">marine sediment metagenome</name>
    <dbReference type="NCBI Taxonomy" id="412755"/>
    <lineage>
        <taxon>unclassified sequences</taxon>
        <taxon>metagenomes</taxon>
        <taxon>ecological metagenomes</taxon>
    </lineage>
</organism>
<evidence type="ECO:0000256" key="1">
    <source>
        <dbReference type="ARBA" id="ARBA00022801"/>
    </source>
</evidence>
<dbReference type="InterPro" id="IPR013658">
    <property type="entry name" value="SGL"/>
</dbReference>
<evidence type="ECO:0000313" key="3">
    <source>
        <dbReference type="EMBL" id="GAF87518.1"/>
    </source>
</evidence>
<proteinExistence type="predicted"/>
<dbReference type="SUPFAM" id="SSF63829">
    <property type="entry name" value="Calcium-dependent phosphotriesterase"/>
    <property type="match status" value="1"/>
</dbReference>
<dbReference type="AlphaFoldDB" id="X0T237"/>
<feature type="non-terminal residue" evidence="3">
    <location>
        <position position="165"/>
    </location>
</feature>
<comment type="caution">
    <text evidence="3">The sequence shown here is derived from an EMBL/GenBank/DDBJ whole genome shotgun (WGS) entry which is preliminary data.</text>
</comment>
<protein>
    <recommendedName>
        <fullName evidence="2">SMP-30/Gluconolactonase/LRE-like region domain-containing protein</fullName>
    </recommendedName>
</protein>
<dbReference type="Pfam" id="PF08450">
    <property type="entry name" value="SGL"/>
    <property type="match status" value="1"/>
</dbReference>
<dbReference type="EMBL" id="BARS01012517">
    <property type="protein sequence ID" value="GAF87518.1"/>
    <property type="molecule type" value="Genomic_DNA"/>
</dbReference>
<dbReference type="Gene3D" id="2.120.10.30">
    <property type="entry name" value="TolB, C-terminal domain"/>
    <property type="match status" value="1"/>
</dbReference>
<dbReference type="GO" id="GO:0016787">
    <property type="term" value="F:hydrolase activity"/>
    <property type="evidence" value="ECO:0007669"/>
    <property type="project" value="UniProtKB-KW"/>
</dbReference>
<evidence type="ECO:0000259" key="2">
    <source>
        <dbReference type="Pfam" id="PF08450"/>
    </source>
</evidence>
<dbReference type="InterPro" id="IPR051262">
    <property type="entry name" value="SMP-30/CGR1_Lactonase"/>
</dbReference>
<reference evidence="3" key="1">
    <citation type="journal article" date="2014" name="Front. Microbiol.">
        <title>High frequency of phylogenetically diverse reductive dehalogenase-homologous genes in deep subseafloor sedimentary metagenomes.</title>
        <authorList>
            <person name="Kawai M."/>
            <person name="Futagami T."/>
            <person name="Toyoda A."/>
            <person name="Takaki Y."/>
            <person name="Nishi S."/>
            <person name="Hori S."/>
            <person name="Arai W."/>
            <person name="Tsubouchi T."/>
            <person name="Morono Y."/>
            <person name="Uchiyama I."/>
            <person name="Ito T."/>
            <person name="Fujiyama A."/>
            <person name="Inagaki F."/>
            <person name="Takami H."/>
        </authorList>
    </citation>
    <scope>NUCLEOTIDE SEQUENCE</scope>
    <source>
        <strain evidence="3">Expedition CK06-06</strain>
    </source>
</reference>
<dbReference type="PANTHER" id="PTHR47572">
    <property type="entry name" value="LIPOPROTEIN-RELATED"/>
    <property type="match status" value="1"/>
</dbReference>
<dbReference type="PANTHER" id="PTHR47572:SF4">
    <property type="entry name" value="LACTONASE DRP35"/>
    <property type="match status" value="1"/>
</dbReference>
<feature type="domain" description="SMP-30/Gluconolactonase/LRE-like region" evidence="2">
    <location>
        <begin position="25"/>
        <end position="165"/>
    </location>
</feature>
<keyword evidence="1" id="KW-0378">Hydrolase</keyword>